<keyword evidence="2" id="KW-1185">Reference proteome</keyword>
<dbReference type="RefSeq" id="WP_167344106.1">
    <property type="nucleotide sequence ID" value="NZ_CABLRR010000002.1"/>
</dbReference>
<evidence type="ECO:0000313" key="2">
    <source>
        <dbReference type="Proteomes" id="UP000198902"/>
    </source>
</evidence>
<evidence type="ECO:0000313" key="1">
    <source>
        <dbReference type="EMBL" id="CQR49524.1"/>
    </source>
</evidence>
<reference evidence="2" key="1">
    <citation type="submission" date="2015-03" db="EMBL/GenBank/DDBJ databases">
        <authorList>
            <person name="Urmite Genomes"/>
        </authorList>
    </citation>
    <scope>NUCLEOTIDE SEQUENCE [LARGE SCALE GENOMIC DNA]</scope>
    <source>
        <strain evidence="2">Arc-Hr</strain>
    </source>
</reference>
<dbReference type="AlphaFoldDB" id="A0A0D6JNU3"/>
<proteinExistence type="predicted"/>
<dbReference type="EMBL" id="CSTE01000002">
    <property type="protein sequence ID" value="CQR49524.1"/>
    <property type="molecule type" value="Genomic_DNA"/>
</dbReference>
<gene>
    <name evidence="1" type="ORF">BN996_00985</name>
</gene>
<protein>
    <submittedName>
        <fullName evidence="1">Uncharacterized protein</fullName>
    </submittedName>
</protein>
<sequence length="52" mass="5980">MVEVGGRHGRCPVNNKILREVFLTEEQFREIQRDASLCGVVSWKDCAWVMSV</sequence>
<accession>A0A0D6JNU3</accession>
<organism evidence="1 2">
    <name type="scientific">Haloferax massiliensis</name>
    <dbReference type="NCBI Taxonomy" id="1476858"/>
    <lineage>
        <taxon>Archaea</taxon>
        <taxon>Methanobacteriati</taxon>
        <taxon>Methanobacteriota</taxon>
        <taxon>Stenosarchaea group</taxon>
        <taxon>Halobacteria</taxon>
        <taxon>Halobacteriales</taxon>
        <taxon>Haloferacaceae</taxon>
        <taxon>Haloferax</taxon>
    </lineage>
</organism>
<name>A0A0D6JNU3_9EURY</name>
<dbReference type="Proteomes" id="UP000198902">
    <property type="component" value="Unassembled WGS sequence"/>
</dbReference>